<dbReference type="EMBL" id="HBEY01023344">
    <property type="protein sequence ID" value="CAD8607721.1"/>
    <property type="molecule type" value="Transcribed_RNA"/>
</dbReference>
<evidence type="ECO:0000313" key="1">
    <source>
        <dbReference type="EMBL" id="CAD8607721.1"/>
    </source>
</evidence>
<name>A0A7S0LB72_9EUKA</name>
<reference evidence="1" key="1">
    <citation type="submission" date="2021-01" db="EMBL/GenBank/DDBJ databases">
        <authorList>
            <person name="Corre E."/>
            <person name="Pelletier E."/>
            <person name="Niang G."/>
            <person name="Scheremetjew M."/>
            <person name="Finn R."/>
            <person name="Kale V."/>
            <person name="Holt S."/>
            <person name="Cochrane G."/>
            <person name="Meng A."/>
            <person name="Brown T."/>
            <person name="Cohen L."/>
        </authorList>
    </citation>
    <scope>NUCLEOTIDE SEQUENCE</scope>
    <source>
        <strain evidence="1">PLY182g</strain>
    </source>
</reference>
<dbReference type="AlphaFoldDB" id="A0A7S0LB72"/>
<proteinExistence type="predicted"/>
<gene>
    <name evidence="1" type="ORF">CPEL01642_LOCUS11098</name>
</gene>
<organism evidence="1">
    <name type="scientific">Coccolithus braarudii</name>
    <dbReference type="NCBI Taxonomy" id="221442"/>
    <lineage>
        <taxon>Eukaryota</taxon>
        <taxon>Haptista</taxon>
        <taxon>Haptophyta</taxon>
        <taxon>Prymnesiophyceae</taxon>
        <taxon>Coccolithales</taxon>
        <taxon>Coccolithaceae</taxon>
        <taxon>Coccolithus</taxon>
    </lineage>
</organism>
<protein>
    <submittedName>
        <fullName evidence="1">Uncharacterized protein</fullName>
    </submittedName>
</protein>
<sequence length="100" mass="10615">MQLQLAAQCCTKSLIGGPKEVCRRVSKPNGAKSISSEDCVAGMSLAFSGSRNAGDQFVAITYGQAFEKCDLLGLGLCTQTCMHTVCLYNNNPVYSALPCE</sequence>
<accession>A0A7S0LB72</accession>